<sequence>MLENGYWHEAPGGWEFPTSLGSHAAERASKISSESTGSDICANNGHRLVGEKVGVDGNSSLGQVPRAENDLGFLDDPYDDGKHSSDLFLDYGWPDELGNFDDVDRMFRSCDSSTSGLGTSYGDESLGWFSSLDAIEEGCGEGTRPDFNLSSCLSPTALKMISVAEDAINYSGVTDQSSGGDCYGGNLWDPENSRVPPPTLRPSYQVGPTFPDERRVEKKKKKQIDMDGVSMKAPMELDCSSGVNENASEEANSFRQLQHVMETIDLKTKLCIRDSLYRLARSAEQRNRHPNLNGDASGDLIANTKRFVLTQWVFQCSIAQRFGSFLADLGGNFVC</sequence>
<dbReference type="PANTHER" id="PTHR33334:SF8">
    <property type="entry name" value="PROTEIN LNK1"/>
    <property type="match status" value="1"/>
</dbReference>
<accession>A0A328D3D7</accession>
<dbReference type="InterPro" id="IPR039928">
    <property type="entry name" value="LNK"/>
</dbReference>
<evidence type="ECO:0000313" key="2">
    <source>
        <dbReference type="EMBL" id="RAL39590.1"/>
    </source>
</evidence>
<protein>
    <recommendedName>
        <fullName evidence="4">Protein LNK1</fullName>
    </recommendedName>
</protein>
<evidence type="ECO:0000256" key="1">
    <source>
        <dbReference type="SAM" id="MobiDB-lite"/>
    </source>
</evidence>
<dbReference type="EMBL" id="NQVE01000200">
    <property type="protein sequence ID" value="RAL39590.1"/>
    <property type="molecule type" value="Genomic_DNA"/>
</dbReference>
<organism evidence="2 3">
    <name type="scientific">Cuscuta australis</name>
    <dbReference type="NCBI Taxonomy" id="267555"/>
    <lineage>
        <taxon>Eukaryota</taxon>
        <taxon>Viridiplantae</taxon>
        <taxon>Streptophyta</taxon>
        <taxon>Embryophyta</taxon>
        <taxon>Tracheophyta</taxon>
        <taxon>Spermatophyta</taxon>
        <taxon>Magnoliopsida</taxon>
        <taxon>eudicotyledons</taxon>
        <taxon>Gunneridae</taxon>
        <taxon>Pentapetalae</taxon>
        <taxon>asterids</taxon>
        <taxon>lamiids</taxon>
        <taxon>Solanales</taxon>
        <taxon>Convolvulaceae</taxon>
        <taxon>Cuscuteae</taxon>
        <taxon>Cuscuta</taxon>
        <taxon>Cuscuta subgen. Grammica</taxon>
        <taxon>Cuscuta sect. Cleistogrammica</taxon>
    </lineage>
</organism>
<feature type="region of interest" description="Disordered" evidence="1">
    <location>
        <begin position="194"/>
        <end position="224"/>
    </location>
</feature>
<keyword evidence="3" id="KW-1185">Reference proteome</keyword>
<evidence type="ECO:0000313" key="3">
    <source>
        <dbReference type="Proteomes" id="UP000249390"/>
    </source>
</evidence>
<gene>
    <name evidence="2" type="ORF">DM860_003123</name>
</gene>
<dbReference type="GO" id="GO:0007623">
    <property type="term" value="P:circadian rhythm"/>
    <property type="evidence" value="ECO:0007669"/>
    <property type="project" value="InterPro"/>
</dbReference>
<dbReference type="PANTHER" id="PTHR33334">
    <property type="entry name" value="PROTEIN LNK1"/>
    <property type="match status" value="1"/>
</dbReference>
<dbReference type="AlphaFoldDB" id="A0A328D3D7"/>
<dbReference type="GO" id="GO:0006355">
    <property type="term" value="P:regulation of DNA-templated transcription"/>
    <property type="evidence" value="ECO:0007669"/>
    <property type="project" value="InterPro"/>
</dbReference>
<comment type="caution">
    <text evidence="2">The sequence shown here is derived from an EMBL/GenBank/DDBJ whole genome shotgun (WGS) entry which is preliminary data.</text>
</comment>
<reference evidence="2 3" key="1">
    <citation type="submission" date="2018-06" db="EMBL/GenBank/DDBJ databases">
        <title>The Genome of Cuscuta australis (Dodder) Provides Insight into the Evolution of Plant Parasitism.</title>
        <authorList>
            <person name="Liu H."/>
        </authorList>
    </citation>
    <scope>NUCLEOTIDE SEQUENCE [LARGE SCALE GENOMIC DNA]</scope>
    <source>
        <strain evidence="3">cv. Yunnan</strain>
        <tissue evidence="2">Vines</tissue>
    </source>
</reference>
<dbReference type="Proteomes" id="UP000249390">
    <property type="component" value="Unassembled WGS sequence"/>
</dbReference>
<name>A0A328D3D7_9ASTE</name>
<proteinExistence type="predicted"/>
<evidence type="ECO:0008006" key="4">
    <source>
        <dbReference type="Google" id="ProtNLM"/>
    </source>
</evidence>